<feature type="compositionally biased region" description="Basic and acidic residues" evidence="1">
    <location>
        <begin position="53"/>
        <end position="89"/>
    </location>
</feature>
<feature type="region of interest" description="Disordered" evidence="1">
    <location>
        <begin position="1"/>
        <end position="203"/>
    </location>
</feature>
<sequence length="203" mass="22133">MRLMRSQTQKSADRRRRPGRVQERDSDQRRPRASVSADDDEQEDTSMLIADQQHAHLADERVAEARTSKESPKPSNFKEPEPLEEKGKEEDDDTTHGRKQGAPDESASALVAKDNADSDGIDVEAAQNVSSANPFLKIPAVPTTRQEPGPGAQNETALDEDKVKDNATSEAVDAEAAQNPSVKQSGAPSHSALVEKNKDKRSL</sequence>
<name>A0A0D2FE35_9EURO</name>
<feature type="compositionally biased region" description="Polar residues" evidence="1">
    <location>
        <begin position="1"/>
        <end position="10"/>
    </location>
</feature>
<dbReference type="GeneID" id="25324761"/>
<accession>A0A0D2FE35</accession>
<gene>
    <name evidence="2" type="ORF">PV05_02853</name>
</gene>
<dbReference type="AlphaFoldDB" id="A0A0D2FE35"/>
<dbReference type="Proteomes" id="UP000054342">
    <property type="component" value="Unassembled WGS sequence"/>
</dbReference>
<protein>
    <submittedName>
        <fullName evidence="2">Uncharacterized protein</fullName>
    </submittedName>
</protein>
<organism evidence="2 3">
    <name type="scientific">Exophiala xenobiotica</name>
    <dbReference type="NCBI Taxonomy" id="348802"/>
    <lineage>
        <taxon>Eukaryota</taxon>
        <taxon>Fungi</taxon>
        <taxon>Dikarya</taxon>
        <taxon>Ascomycota</taxon>
        <taxon>Pezizomycotina</taxon>
        <taxon>Eurotiomycetes</taxon>
        <taxon>Chaetothyriomycetidae</taxon>
        <taxon>Chaetothyriales</taxon>
        <taxon>Herpotrichiellaceae</taxon>
        <taxon>Exophiala</taxon>
    </lineage>
</organism>
<dbReference type="RefSeq" id="XP_013318908.1">
    <property type="nucleotide sequence ID" value="XM_013463454.1"/>
</dbReference>
<dbReference type="HOGENOM" id="CLU_1348946_0_0_1"/>
<keyword evidence="3" id="KW-1185">Reference proteome</keyword>
<evidence type="ECO:0000313" key="3">
    <source>
        <dbReference type="Proteomes" id="UP000054342"/>
    </source>
</evidence>
<evidence type="ECO:0000313" key="2">
    <source>
        <dbReference type="EMBL" id="KIW58324.1"/>
    </source>
</evidence>
<feature type="compositionally biased region" description="Basic and acidic residues" evidence="1">
    <location>
        <begin position="20"/>
        <end position="30"/>
    </location>
</feature>
<feature type="compositionally biased region" description="Basic and acidic residues" evidence="1">
    <location>
        <begin position="193"/>
        <end position="203"/>
    </location>
</feature>
<feature type="compositionally biased region" description="Polar residues" evidence="1">
    <location>
        <begin position="178"/>
        <end position="188"/>
    </location>
</feature>
<reference evidence="2 3" key="1">
    <citation type="submission" date="2015-01" db="EMBL/GenBank/DDBJ databases">
        <title>The Genome Sequence of Exophiala xenobiotica CBS118157.</title>
        <authorList>
            <consortium name="The Broad Institute Genomics Platform"/>
            <person name="Cuomo C."/>
            <person name="de Hoog S."/>
            <person name="Gorbushina A."/>
            <person name="Stielow B."/>
            <person name="Teixiera M."/>
            <person name="Abouelleil A."/>
            <person name="Chapman S.B."/>
            <person name="Priest M."/>
            <person name="Young S.K."/>
            <person name="Wortman J."/>
            <person name="Nusbaum C."/>
            <person name="Birren B."/>
        </authorList>
    </citation>
    <scope>NUCLEOTIDE SEQUENCE [LARGE SCALE GENOMIC DNA]</scope>
    <source>
        <strain evidence="2 3">CBS 118157</strain>
    </source>
</reference>
<proteinExistence type="predicted"/>
<dbReference type="EMBL" id="KN847318">
    <property type="protein sequence ID" value="KIW58324.1"/>
    <property type="molecule type" value="Genomic_DNA"/>
</dbReference>
<evidence type="ECO:0000256" key="1">
    <source>
        <dbReference type="SAM" id="MobiDB-lite"/>
    </source>
</evidence>